<gene>
    <name evidence="1" type="ORF">UFOVP112_265</name>
</gene>
<accession>A0A6J5L7Z7</accession>
<organism evidence="1">
    <name type="scientific">uncultured Caudovirales phage</name>
    <dbReference type="NCBI Taxonomy" id="2100421"/>
    <lineage>
        <taxon>Viruses</taxon>
        <taxon>Duplodnaviria</taxon>
        <taxon>Heunggongvirae</taxon>
        <taxon>Uroviricota</taxon>
        <taxon>Caudoviricetes</taxon>
        <taxon>Peduoviridae</taxon>
        <taxon>Maltschvirus</taxon>
        <taxon>Maltschvirus maltsch</taxon>
    </lineage>
</organism>
<dbReference type="EMBL" id="LR796233">
    <property type="protein sequence ID" value="CAB4129167.1"/>
    <property type="molecule type" value="Genomic_DNA"/>
</dbReference>
<protein>
    <submittedName>
        <fullName evidence="1">Uncharacterized protein</fullName>
    </submittedName>
</protein>
<name>A0A6J5L7Z7_9CAUD</name>
<sequence>MAKSHTRKKFDKRVTPSVAQELNQVTDYIKRWTNRELGKLQEQSETPICVPTNTGYRIGLYRLHVHPNKTTDVYNHNSEFVHRFESKISAILFTIYTIKRKYAAADEILVCDREINKCYTDMLNLRRTVEQARQRKDYVTVDTRMPRLEMAETRLNLARERISKLHKTGKYNKVWE</sequence>
<proteinExistence type="predicted"/>
<reference evidence="1" key="1">
    <citation type="submission" date="2020-04" db="EMBL/GenBank/DDBJ databases">
        <authorList>
            <person name="Chiriac C."/>
            <person name="Salcher M."/>
            <person name="Ghai R."/>
            <person name="Kavagutti S V."/>
        </authorList>
    </citation>
    <scope>NUCLEOTIDE SEQUENCE</scope>
</reference>
<evidence type="ECO:0000313" key="1">
    <source>
        <dbReference type="EMBL" id="CAB4129167.1"/>
    </source>
</evidence>